<sequence length="358" mass="37519" precursor="true">MAVAVAVGSISAFPTPAEALTITQAPPARTQVSVIDTSTGVMTNSLGDLSGASLSLAKLYLGYAVLAAGDPADAPAVAQMIRTSDDAIADRLDRKYPGAIVWTIRRYQLRHTTAGATWGWGNTSVNDVARFVAAIQHDPIARPLIDAMAQATPIAADGYPQDYGTATIPGTWATKFGWDDDGRINASVSIGPDFVVAARTAGSKEQLTNDLASLGALPGNAHTLPGHQRPRTRTVTPQAQQTAQAPAFGSAQAYAPFERVDPTVVQARLHCLPPGSSHIPAAAINIGLLVNLLPQCTPTPQQAPAQVAPPAAYPPITDADRVFIRTDLPGSLRLAPPEQRPWALHQQGLPVPPGPRSF</sequence>
<evidence type="ECO:0000313" key="2">
    <source>
        <dbReference type="Proteomes" id="UP000269019"/>
    </source>
</evidence>
<evidence type="ECO:0000313" key="1">
    <source>
        <dbReference type="EMBL" id="AZA14694.1"/>
    </source>
</evidence>
<dbReference type="Proteomes" id="UP000269019">
    <property type="component" value="Chromosome"/>
</dbReference>
<dbReference type="OrthoDB" id="4535618at2"/>
<dbReference type="KEGG" id="ccho:CCHOA_11615"/>
<reference evidence="1 2" key="1">
    <citation type="submission" date="2018-11" db="EMBL/GenBank/DDBJ databases">
        <authorList>
            <person name="Kleinhagauer T."/>
            <person name="Glaeser S.P."/>
            <person name="Spergser J."/>
            <person name="Ruckert C."/>
            <person name="Kaempfer P."/>
            <person name="Busse H.-J."/>
        </authorList>
    </citation>
    <scope>NUCLEOTIDE SEQUENCE [LARGE SCALE GENOMIC DNA]</scope>
    <source>
        <strain evidence="1 2">200CH</strain>
    </source>
</reference>
<gene>
    <name evidence="1" type="ORF">CCHOA_11615</name>
</gene>
<accession>A0A3G6JEY4</accession>
<dbReference type="InterPro" id="IPR012338">
    <property type="entry name" value="Beta-lactam/transpept-like"/>
</dbReference>
<dbReference type="Gene3D" id="3.40.710.10">
    <property type="entry name" value="DD-peptidase/beta-lactamase superfamily"/>
    <property type="match status" value="1"/>
</dbReference>
<dbReference type="RefSeq" id="WP_123930383.1">
    <property type="nucleotide sequence ID" value="NZ_CP033896.1"/>
</dbReference>
<evidence type="ECO:0008006" key="3">
    <source>
        <dbReference type="Google" id="ProtNLM"/>
    </source>
</evidence>
<dbReference type="SUPFAM" id="SSF56601">
    <property type="entry name" value="beta-lactamase/transpeptidase-like"/>
    <property type="match status" value="1"/>
</dbReference>
<protein>
    <recommendedName>
        <fullName evidence="3">Beta-lactamase enzyme family protein</fullName>
    </recommendedName>
</protein>
<keyword evidence="2" id="KW-1185">Reference proteome</keyword>
<proteinExistence type="predicted"/>
<dbReference type="EMBL" id="CP033896">
    <property type="protein sequence ID" value="AZA14694.1"/>
    <property type="molecule type" value="Genomic_DNA"/>
</dbReference>
<name>A0A3G6JEY4_9CORY</name>
<dbReference type="AlphaFoldDB" id="A0A3G6JEY4"/>
<organism evidence="1 2">
    <name type="scientific">Corynebacterium choanae</name>
    <dbReference type="NCBI Taxonomy" id="1862358"/>
    <lineage>
        <taxon>Bacteria</taxon>
        <taxon>Bacillati</taxon>
        <taxon>Actinomycetota</taxon>
        <taxon>Actinomycetes</taxon>
        <taxon>Mycobacteriales</taxon>
        <taxon>Corynebacteriaceae</taxon>
        <taxon>Corynebacterium</taxon>
    </lineage>
</organism>